<accession>A0ABR9RNZ4</accession>
<gene>
    <name evidence="2" type="ORF">IEQ44_01320</name>
</gene>
<dbReference type="Proteomes" id="UP000756387">
    <property type="component" value="Unassembled WGS sequence"/>
</dbReference>
<organism evidence="2 3">
    <name type="scientific">Nocardioides malaquae</name>
    <dbReference type="NCBI Taxonomy" id="2773426"/>
    <lineage>
        <taxon>Bacteria</taxon>
        <taxon>Bacillati</taxon>
        <taxon>Actinomycetota</taxon>
        <taxon>Actinomycetes</taxon>
        <taxon>Propionibacteriales</taxon>
        <taxon>Nocardioidaceae</taxon>
        <taxon>Nocardioides</taxon>
    </lineage>
</organism>
<evidence type="ECO:0000313" key="3">
    <source>
        <dbReference type="Proteomes" id="UP000756387"/>
    </source>
</evidence>
<evidence type="ECO:0000313" key="2">
    <source>
        <dbReference type="EMBL" id="MBE7323292.1"/>
    </source>
</evidence>
<sequence>MDWVSDHWLDAVGWGGSVLLVYSLLQSRVLRLRWLNLAACVLLVVFNAAIQVWPMVAMNVALSLINLWYIVRLTRQRHDESAFTVIEVGPGDAYLAHVLQVHGGDIARFQSDFDASTLVGSRCFLVQHGDETAGVVVLRVVGDEARVVLDHVTPRFRDFSPGEFVWRRSGLLRSAGVSRVVTHPGTLDPYYDHVGFRREGDAYVLEL</sequence>
<keyword evidence="1" id="KW-0812">Transmembrane</keyword>
<comment type="caution">
    <text evidence="2">The sequence shown here is derived from an EMBL/GenBank/DDBJ whole genome shotgun (WGS) entry which is preliminary data.</text>
</comment>
<protein>
    <submittedName>
        <fullName evidence="2">YgjV family protein</fullName>
    </submittedName>
</protein>
<evidence type="ECO:0000256" key="1">
    <source>
        <dbReference type="SAM" id="Phobius"/>
    </source>
</evidence>
<feature type="transmembrane region" description="Helical" evidence="1">
    <location>
        <begin position="6"/>
        <end position="25"/>
    </location>
</feature>
<dbReference type="RefSeq" id="WP_193636604.1">
    <property type="nucleotide sequence ID" value="NZ_JADCSA010000001.1"/>
</dbReference>
<keyword evidence="1" id="KW-1133">Transmembrane helix</keyword>
<feature type="transmembrane region" description="Helical" evidence="1">
    <location>
        <begin position="32"/>
        <end position="50"/>
    </location>
</feature>
<keyword evidence="1" id="KW-0472">Membrane</keyword>
<keyword evidence="3" id="KW-1185">Reference proteome</keyword>
<name>A0ABR9RNZ4_9ACTN</name>
<dbReference type="EMBL" id="JADCSA010000001">
    <property type="protein sequence ID" value="MBE7323292.1"/>
    <property type="molecule type" value="Genomic_DNA"/>
</dbReference>
<reference evidence="2 3" key="1">
    <citation type="submission" date="2020-10" db="EMBL/GenBank/DDBJ databases">
        <title>Nocardioides sp. isolated from sludge.</title>
        <authorList>
            <person name="Zhang X."/>
        </authorList>
    </citation>
    <scope>NUCLEOTIDE SEQUENCE [LARGE SCALE GENOMIC DNA]</scope>
    <source>
        <strain evidence="2 3">Y6</strain>
    </source>
</reference>
<proteinExistence type="predicted"/>